<evidence type="ECO:0000313" key="1">
    <source>
        <dbReference type="EMBL" id="SFR61855.1"/>
    </source>
</evidence>
<protein>
    <submittedName>
        <fullName evidence="1">Uncharacterized protein</fullName>
    </submittedName>
</protein>
<sequence>MEINKNYICLYTTERVVNTQFRNTDKWIEILCRKEYKFFTGKIYGLLCNHGEGGGGISYILGGKAPVLNEQLIINNKKYNKNEYVNEGWYVGEGLGKYNSYFEKKIRNQLQVALKCGNKKYSVSEVIKKFELSEDRMHYKFSHVSWESWRISVAIGFLYEKTIFCFPWKDTDYLKSIILNTGFSYYINILKEKGSIVIIPSNDRKLLESFSDEVIDINNPRFHDYIGINEYFKNNPIK</sequence>
<dbReference type="EMBL" id="FOYZ01000002">
    <property type="protein sequence ID" value="SFR61855.1"/>
    <property type="molecule type" value="Genomic_DNA"/>
</dbReference>
<evidence type="ECO:0000313" key="2">
    <source>
        <dbReference type="Proteomes" id="UP000199659"/>
    </source>
</evidence>
<dbReference type="OrthoDB" id="2650866at2"/>
<dbReference type="Proteomes" id="UP000199659">
    <property type="component" value="Unassembled WGS sequence"/>
</dbReference>
<dbReference type="AlphaFoldDB" id="A0A1I6I549"/>
<organism evidence="1 2">
    <name type="scientific">Anaeromicropila populeti</name>
    <dbReference type="NCBI Taxonomy" id="37658"/>
    <lineage>
        <taxon>Bacteria</taxon>
        <taxon>Bacillati</taxon>
        <taxon>Bacillota</taxon>
        <taxon>Clostridia</taxon>
        <taxon>Lachnospirales</taxon>
        <taxon>Lachnospiraceae</taxon>
        <taxon>Anaeromicropila</taxon>
    </lineage>
</organism>
<dbReference type="STRING" id="37658.SAMN05661086_00420"/>
<proteinExistence type="predicted"/>
<dbReference type="RefSeq" id="WP_092559054.1">
    <property type="nucleotide sequence ID" value="NZ_FOYZ01000002.1"/>
</dbReference>
<reference evidence="1 2" key="1">
    <citation type="submission" date="2016-10" db="EMBL/GenBank/DDBJ databases">
        <authorList>
            <person name="de Groot N.N."/>
        </authorList>
    </citation>
    <scope>NUCLEOTIDE SEQUENCE [LARGE SCALE GENOMIC DNA]</scope>
    <source>
        <strain evidence="1 2">743A</strain>
    </source>
</reference>
<gene>
    <name evidence="1" type="ORF">SAMN05661086_00420</name>
</gene>
<accession>A0A1I6I549</accession>
<keyword evidence="2" id="KW-1185">Reference proteome</keyword>
<name>A0A1I6I549_9FIRM</name>